<dbReference type="CDD" id="cd00555">
    <property type="entry name" value="Maf"/>
    <property type="match status" value="1"/>
</dbReference>
<dbReference type="NCBIfam" id="TIGR00172">
    <property type="entry name" value="maf"/>
    <property type="match status" value="1"/>
</dbReference>
<dbReference type="STRING" id="81824.A9UWH1"/>
<name>A9UWH1_MONBE</name>
<dbReference type="InParanoid" id="A9UWH1"/>
<dbReference type="RefSeq" id="XP_001744978.1">
    <property type="nucleotide sequence ID" value="XM_001744926.1"/>
</dbReference>
<accession>A9UWH1</accession>
<evidence type="ECO:0000256" key="2">
    <source>
        <dbReference type="ARBA" id="ARBA00022801"/>
    </source>
</evidence>
<proteinExistence type="inferred from homology"/>
<organism evidence="3 4">
    <name type="scientific">Monosiga brevicollis</name>
    <name type="common">Choanoflagellate</name>
    <dbReference type="NCBI Taxonomy" id="81824"/>
    <lineage>
        <taxon>Eukaryota</taxon>
        <taxon>Choanoflagellata</taxon>
        <taxon>Craspedida</taxon>
        <taxon>Salpingoecidae</taxon>
        <taxon>Monosiga</taxon>
    </lineage>
</organism>
<evidence type="ECO:0000256" key="1">
    <source>
        <dbReference type="ARBA" id="ARBA00001968"/>
    </source>
</evidence>
<dbReference type="eggNOG" id="KOG1509">
    <property type="taxonomic scope" value="Eukaryota"/>
</dbReference>
<comment type="cofactor">
    <cofactor evidence="1">
        <name>a divalent metal cation</name>
        <dbReference type="ChEBI" id="CHEBI:60240"/>
    </cofactor>
</comment>
<dbReference type="SUPFAM" id="SSF52972">
    <property type="entry name" value="ITPase-like"/>
    <property type="match status" value="1"/>
</dbReference>
<protein>
    <submittedName>
        <fullName evidence="3">Uncharacterized protein</fullName>
    </submittedName>
</protein>
<dbReference type="Gene3D" id="3.90.950.10">
    <property type="match status" value="1"/>
</dbReference>
<dbReference type="InterPro" id="IPR003697">
    <property type="entry name" value="Maf-like"/>
</dbReference>
<keyword evidence="4" id="KW-1185">Reference proteome</keyword>
<evidence type="ECO:0000313" key="3">
    <source>
        <dbReference type="EMBL" id="EDQ90211.1"/>
    </source>
</evidence>
<keyword evidence="2" id="KW-0378">Hydrolase</keyword>
<dbReference type="AlphaFoldDB" id="A9UWH1"/>
<dbReference type="Pfam" id="PF02545">
    <property type="entry name" value="Maf"/>
    <property type="match status" value="1"/>
</dbReference>
<dbReference type="InterPro" id="IPR029001">
    <property type="entry name" value="ITPase-like_fam"/>
</dbReference>
<dbReference type="Proteomes" id="UP000001357">
    <property type="component" value="Unassembled WGS sequence"/>
</dbReference>
<gene>
    <name evidence="3" type="ORF">MONBRDRAFT_36628</name>
</gene>
<dbReference type="PANTHER" id="PTHR43213:SF5">
    <property type="entry name" value="BIFUNCTIONAL DTTP_UTP PYROPHOSPHATASE_METHYLTRANSFERASE PROTEIN-RELATED"/>
    <property type="match status" value="1"/>
</dbReference>
<dbReference type="HAMAP" id="MF_00528">
    <property type="entry name" value="Maf"/>
    <property type="match status" value="1"/>
</dbReference>
<evidence type="ECO:0000313" key="4">
    <source>
        <dbReference type="Proteomes" id="UP000001357"/>
    </source>
</evidence>
<dbReference type="PANTHER" id="PTHR43213">
    <property type="entry name" value="BIFUNCTIONAL DTTP/UTP PYROPHOSPHATASE/METHYLTRANSFERASE PROTEIN-RELATED"/>
    <property type="match status" value="1"/>
</dbReference>
<sequence>MFRSASLATGGMICDSSRPRYTAPMLKLNPTQYNATICSKLTRPGSTTSCPAVSGSSTSHRTSSAAMVSSDKGLVDQRAQGLQFVVESSRFDEKSLDKASYPTVQAFVEDNAMHKAREVASRLGRQADIIIAADTVIHLPSGQIMEKPVDAADATAMMRSHSGASHQVTSGVALGVRGPDDHYEFSTFHETATVTFAKLSEDEIAAYVATGDGMDKAGGYGIQSTAAVLIESIQGDYYTIVGLPVHQLSHRLANVVSTRSDV</sequence>
<reference evidence="3 4" key="1">
    <citation type="journal article" date="2008" name="Nature">
        <title>The genome of the choanoflagellate Monosiga brevicollis and the origin of metazoans.</title>
        <authorList>
            <consortium name="JGI Sequencing"/>
            <person name="King N."/>
            <person name="Westbrook M.J."/>
            <person name="Young S.L."/>
            <person name="Kuo A."/>
            <person name="Abedin M."/>
            <person name="Chapman J."/>
            <person name="Fairclough S."/>
            <person name="Hellsten U."/>
            <person name="Isogai Y."/>
            <person name="Letunic I."/>
            <person name="Marr M."/>
            <person name="Pincus D."/>
            <person name="Putnam N."/>
            <person name="Rokas A."/>
            <person name="Wright K.J."/>
            <person name="Zuzow R."/>
            <person name="Dirks W."/>
            <person name="Good M."/>
            <person name="Goodstein D."/>
            <person name="Lemons D."/>
            <person name="Li W."/>
            <person name="Lyons J.B."/>
            <person name="Morris A."/>
            <person name="Nichols S."/>
            <person name="Richter D.J."/>
            <person name="Salamov A."/>
            <person name="Bork P."/>
            <person name="Lim W.A."/>
            <person name="Manning G."/>
            <person name="Miller W.T."/>
            <person name="McGinnis W."/>
            <person name="Shapiro H."/>
            <person name="Tjian R."/>
            <person name="Grigoriev I.V."/>
            <person name="Rokhsar D."/>
        </authorList>
    </citation>
    <scope>NUCLEOTIDE SEQUENCE [LARGE SCALE GENOMIC DNA]</scope>
    <source>
        <strain evidence="4">MX1 / ATCC 50154</strain>
    </source>
</reference>
<dbReference type="EMBL" id="CH991548">
    <property type="protein sequence ID" value="EDQ90211.1"/>
    <property type="molecule type" value="Genomic_DNA"/>
</dbReference>
<dbReference type="GeneID" id="5890403"/>
<dbReference type="KEGG" id="mbr:MONBRDRAFT_36628"/>
<dbReference type="GO" id="GO:0047429">
    <property type="term" value="F:nucleoside triphosphate diphosphatase activity"/>
    <property type="evidence" value="ECO:0000318"/>
    <property type="project" value="GO_Central"/>
</dbReference>